<evidence type="ECO:0000256" key="1">
    <source>
        <dbReference type="ARBA" id="ARBA00004870"/>
    </source>
</evidence>
<dbReference type="UniPathway" id="UPA00359">
    <property type="reaction ID" value="UER00482"/>
</dbReference>
<dbReference type="PANTHER" id="PTHR42724:SF1">
    <property type="entry name" value="TETRAACYLDISACCHARIDE 4'-KINASE, MITOCHONDRIAL-RELATED"/>
    <property type="match status" value="1"/>
</dbReference>
<keyword evidence="6" id="KW-0547">Nucleotide-binding</keyword>
<keyword evidence="9" id="KW-0443">Lipid metabolism</keyword>
<evidence type="ECO:0000313" key="10">
    <source>
        <dbReference type="EMBL" id="KKL26165.1"/>
    </source>
</evidence>
<comment type="caution">
    <text evidence="10">The sequence shown here is derived from an EMBL/GenBank/DDBJ whole genome shotgun (WGS) entry which is preliminary data.</text>
</comment>
<accession>A0A0F9BW86</accession>
<keyword evidence="4" id="KW-0441">Lipid A biosynthesis</keyword>
<organism evidence="10">
    <name type="scientific">marine sediment metagenome</name>
    <dbReference type="NCBI Taxonomy" id="412755"/>
    <lineage>
        <taxon>unclassified sequences</taxon>
        <taxon>metagenomes</taxon>
        <taxon>ecological metagenomes</taxon>
    </lineage>
</organism>
<feature type="non-terminal residue" evidence="10">
    <location>
        <position position="227"/>
    </location>
</feature>
<reference evidence="10" key="1">
    <citation type="journal article" date="2015" name="Nature">
        <title>Complex archaea that bridge the gap between prokaryotes and eukaryotes.</title>
        <authorList>
            <person name="Spang A."/>
            <person name="Saw J.H."/>
            <person name="Jorgensen S.L."/>
            <person name="Zaremba-Niedzwiedzka K."/>
            <person name="Martijn J."/>
            <person name="Lind A.E."/>
            <person name="van Eijk R."/>
            <person name="Schleper C."/>
            <person name="Guy L."/>
            <person name="Ettema T.J."/>
        </authorList>
    </citation>
    <scope>NUCLEOTIDE SEQUENCE</scope>
</reference>
<keyword evidence="5" id="KW-0808">Transferase</keyword>
<evidence type="ECO:0000256" key="5">
    <source>
        <dbReference type="ARBA" id="ARBA00022679"/>
    </source>
</evidence>
<keyword evidence="7" id="KW-0418">Kinase</keyword>
<dbReference type="EC" id="2.7.1.130" evidence="2"/>
<name>A0A0F9BW86_9ZZZZ</name>
<sequence length="227" mass="25118">MNLANQIQHAMMGEGGSGRSFPLRSILSMISIGYGAIVRCRHTLYKENIFQTKKLPCVVISIGNLTVGGTGKTPMTIHLARMIRRLGYHVGVISRGYRGSAEKIGGVVCDGRSILMEPDMAGDEPFMIAKKLKSVPVLVGENRFKAGMRAIREFEVDVILLDDGFQHLRLERDVNLVLLDCKSPFGNGHLLPRGTLREPIGSLSRGDVFVLTRYDSFKDTTINISNW</sequence>
<dbReference type="NCBIfam" id="TIGR00682">
    <property type="entry name" value="lpxK"/>
    <property type="match status" value="1"/>
</dbReference>
<proteinExistence type="predicted"/>
<dbReference type="EMBL" id="LAZR01035934">
    <property type="protein sequence ID" value="KKL26165.1"/>
    <property type="molecule type" value="Genomic_DNA"/>
</dbReference>
<dbReference type="Pfam" id="PF02606">
    <property type="entry name" value="LpxK"/>
    <property type="match status" value="1"/>
</dbReference>
<evidence type="ECO:0000256" key="3">
    <source>
        <dbReference type="ARBA" id="ARBA00022516"/>
    </source>
</evidence>
<dbReference type="InterPro" id="IPR003758">
    <property type="entry name" value="LpxK"/>
</dbReference>
<dbReference type="GO" id="GO:0005524">
    <property type="term" value="F:ATP binding"/>
    <property type="evidence" value="ECO:0007669"/>
    <property type="project" value="UniProtKB-KW"/>
</dbReference>
<dbReference type="AlphaFoldDB" id="A0A0F9BW86"/>
<dbReference type="GO" id="GO:0009245">
    <property type="term" value="P:lipid A biosynthetic process"/>
    <property type="evidence" value="ECO:0007669"/>
    <property type="project" value="UniProtKB-KW"/>
</dbReference>
<comment type="pathway">
    <text evidence="1">Glycolipid biosynthesis; lipid IV(A) biosynthesis; lipid IV(A) from (3R)-3-hydroxytetradecanoyl-[acyl-carrier-protein] and UDP-N-acetyl-alpha-D-glucosamine: step 6/6.</text>
</comment>
<dbReference type="SUPFAM" id="SSF52540">
    <property type="entry name" value="P-loop containing nucleoside triphosphate hydrolases"/>
    <property type="match status" value="1"/>
</dbReference>
<dbReference type="GO" id="GO:0005886">
    <property type="term" value="C:plasma membrane"/>
    <property type="evidence" value="ECO:0007669"/>
    <property type="project" value="TreeGrafter"/>
</dbReference>
<evidence type="ECO:0000256" key="8">
    <source>
        <dbReference type="ARBA" id="ARBA00022840"/>
    </source>
</evidence>
<dbReference type="GO" id="GO:0009029">
    <property type="term" value="F:lipid-A 4'-kinase activity"/>
    <property type="evidence" value="ECO:0007669"/>
    <property type="project" value="UniProtKB-EC"/>
</dbReference>
<dbReference type="PANTHER" id="PTHR42724">
    <property type="entry name" value="TETRAACYLDISACCHARIDE 4'-KINASE"/>
    <property type="match status" value="1"/>
</dbReference>
<dbReference type="InterPro" id="IPR027417">
    <property type="entry name" value="P-loop_NTPase"/>
</dbReference>
<evidence type="ECO:0000256" key="6">
    <source>
        <dbReference type="ARBA" id="ARBA00022741"/>
    </source>
</evidence>
<evidence type="ECO:0000256" key="7">
    <source>
        <dbReference type="ARBA" id="ARBA00022777"/>
    </source>
</evidence>
<dbReference type="GO" id="GO:0009244">
    <property type="term" value="P:lipopolysaccharide core region biosynthetic process"/>
    <property type="evidence" value="ECO:0007669"/>
    <property type="project" value="TreeGrafter"/>
</dbReference>
<protein>
    <recommendedName>
        <fullName evidence="2">tetraacyldisaccharide 4'-kinase</fullName>
        <ecNumber evidence="2">2.7.1.130</ecNumber>
    </recommendedName>
</protein>
<keyword evidence="3" id="KW-0444">Lipid biosynthesis</keyword>
<evidence type="ECO:0000256" key="2">
    <source>
        <dbReference type="ARBA" id="ARBA00012071"/>
    </source>
</evidence>
<keyword evidence="8" id="KW-0067">ATP-binding</keyword>
<evidence type="ECO:0000256" key="4">
    <source>
        <dbReference type="ARBA" id="ARBA00022556"/>
    </source>
</evidence>
<gene>
    <name evidence="10" type="ORF">LCGC14_2398030</name>
</gene>
<evidence type="ECO:0000256" key="9">
    <source>
        <dbReference type="ARBA" id="ARBA00023098"/>
    </source>
</evidence>